<sequence>MNSEMLRVTNRIIERSRDTREAYLARINQAKTDTVHRAQLACGNLAHGFAACQADDKASLKSMLRNNIAIITSYNDMLSAHQPYERYPDIIRKALHSANAVGQVAGGVPAMCDGVTQGQDGMELSLLSREVIAMSAAIGLSHNMFDGALYLGVCDKIVPGLAMAALSFGHLPSIFIPSGPMASGLANKEKVRIRQLYAEGKVDRMALLESEAASYHAPGTCTFYGTANTNQMVVEFMGMQLPGSSFVHPDAPLREALTAAAARQVTRLTGNGNEWMPLGKMFDEKVVVNGIVALLATGGSTNHTMHLVAMARAAGIIINWDDFSDLSDVVPLLARLYPNGPADINHFQAAGGVPVLVRELMKGGLLHEDVHTVAGFGLSRYTMEPWLNNGELDWREGATAPLDEQVIATFDKPFSRHGGTKVLSGNLGRA</sequence>
<feature type="non-terminal residue" evidence="11">
    <location>
        <position position="430"/>
    </location>
</feature>
<keyword evidence="8" id="KW-0119">Carbohydrate metabolism</keyword>
<evidence type="ECO:0000256" key="5">
    <source>
        <dbReference type="ARBA" id="ARBA00023014"/>
    </source>
</evidence>
<dbReference type="GO" id="GO:0046872">
    <property type="term" value="F:metal ion binding"/>
    <property type="evidence" value="ECO:0007669"/>
    <property type="project" value="UniProtKB-KW"/>
</dbReference>
<evidence type="ECO:0000259" key="10">
    <source>
        <dbReference type="Pfam" id="PF00920"/>
    </source>
</evidence>
<dbReference type="EC" id="4.2.1.12" evidence="9"/>
<dbReference type="PANTHER" id="PTHR43661:SF1">
    <property type="entry name" value="PHOSPHOGLUCONATE DEHYDRATASE"/>
    <property type="match status" value="1"/>
</dbReference>
<dbReference type="AlphaFoldDB" id="A0A2J5PKX5"/>
<evidence type="ECO:0000256" key="7">
    <source>
        <dbReference type="ARBA" id="ARBA00023239"/>
    </source>
</evidence>
<proteinExistence type="inferred from homology"/>
<evidence type="ECO:0000256" key="4">
    <source>
        <dbReference type="ARBA" id="ARBA00023004"/>
    </source>
</evidence>
<reference evidence="11 12" key="2">
    <citation type="submission" date="2018-01" db="EMBL/GenBank/DDBJ databases">
        <title>Genomic study of Klebsiella pneumoniae.</title>
        <authorList>
            <person name="Yang Y."/>
            <person name="Bicalho R."/>
        </authorList>
    </citation>
    <scope>NUCLEOTIDE SEQUENCE [LARGE SCALE GENOMIC DNA]</scope>
    <source>
        <strain evidence="11 12">A10</strain>
    </source>
</reference>
<dbReference type="GO" id="GO:0005829">
    <property type="term" value="C:cytosol"/>
    <property type="evidence" value="ECO:0007669"/>
    <property type="project" value="TreeGrafter"/>
</dbReference>
<dbReference type="PANTHER" id="PTHR43661">
    <property type="entry name" value="D-XYLONATE DEHYDRATASE"/>
    <property type="match status" value="1"/>
</dbReference>
<dbReference type="PROSITE" id="PS00886">
    <property type="entry name" value="ILVD_EDD_1"/>
    <property type="match status" value="1"/>
</dbReference>
<dbReference type="SUPFAM" id="SSF143975">
    <property type="entry name" value="IlvD/EDD N-terminal domain-like"/>
    <property type="match status" value="1"/>
</dbReference>
<evidence type="ECO:0000313" key="12">
    <source>
        <dbReference type="Proteomes" id="UP000234667"/>
    </source>
</evidence>
<comment type="similarity">
    <text evidence="1">Belongs to the IlvD/Edd family.</text>
</comment>
<dbReference type="Proteomes" id="UP000234667">
    <property type="component" value="Unassembled WGS sequence"/>
</dbReference>
<protein>
    <recommendedName>
        <fullName evidence="9">Phosphogluconate dehydratase</fullName>
        <ecNumber evidence="9">4.2.1.12</ecNumber>
    </recommendedName>
</protein>
<keyword evidence="7" id="KW-0456">Lyase</keyword>
<dbReference type="GO" id="GO:0009255">
    <property type="term" value="P:Entner-Doudoroff pathway through 6-phosphogluconate"/>
    <property type="evidence" value="ECO:0007669"/>
    <property type="project" value="UniProtKB-UniRule"/>
</dbReference>
<name>A0A2J5PKX5_9ENTR</name>
<evidence type="ECO:0000256" key="6">
    <source>
        <dbReference type="ARBA" id="ARBA00023064"/>
    </source>
</evidence>
<gene>
    <name evidence="11" type="primary">edd</name>
    <name evidence="11" type="ORF">CWN49_21125</name>
</gene>
<organism evidence="11 12">
    <name type="scientific">Klebsiella michiganensis</name>
    <dbReference type="NCBI Taxonomy" id="1134687"/>
    <lineage>
        <taxon>Bacteria</taxon>
        <taxon>Pseudomonadati</taxon>
        <taxon>Pseudomonadota</taxon>
        <taxon>Gammaproteobacteria</taxon>
        <taxon>Enterobacterales</taxon>
        <taxon>Enterobacteriaceae</taxon>
        <taxon>Klebsiella/Raoultella group</taxon>
        <taxon>Klebsiella</taxon>
    </lineage>
</organism>
<keyword evidence="6" id="KW-0311">Gluconate utilization</keyword>
<reference evidence="11 12" key="1">
    <citation type="submission" date="2017-11" db="EMBL/GenBank/DDBJ databases">
        <authorList>
            <person name="Han C.G."/>
        </authorList>
    </citation>
    <scope>NUCLEOTIDE SEQUENCE [LARGE SCALE GENOMIC DNA]</scope>
    <source>
        <strain evidence="11 12">A10</strain>
    </source>
</reference>
<comment type="caution">
    <text evidence="11">The sequence shown here is derived from an EMBL/GenBank/DDBJ whole genome shotgun (WGS) entry which is preliminary data.</text>
</comment>
<dbReference type="InterPro" id="IPR000581">
    <property type="entry name" value="ILV_EDD_N"/>
</dbReference>
<evidence type="ECO:0000256" key="3">
    <source>
        <dbReference type="ARBA" id="ARBA00022723"/>
    </source>
</evidence>
<evidence type="ECO:0000313" key="11">
    <source>
        <dbReference type="EMBL" id="PLO66365.1"/>
    </source>
</evidence>
<keyword evidence="4" id="KW-0408">Iron</keyword>
<evidence type="ECO:0000256" key="1">
    <source>
        <dbReference type="ARBA" id="ARBA00006486"/>
    </source>
</evidence>
<dbReference type="GO" id="GO:0051539">
    <property type="term" value="F:4 iron, 4 sulfur cluster binding"/>
    <property type="evidence" value="ECO:0007669"/>
    <property type="project" value="UniProtKB-KW"/>
</dbReference>
<keyword evidence="5" id="KW-0411">Iron-sulfur</keyword>
<evidence type="ECO:0000256" key="2">
    <source>
        <dbReference type="ARBA" id="ARBA00022485"/>
    </source>
</evidence>
<dbReference type="GO" id="GO:0019521">
    <property type="term" value="P:D-gluconate metabolic process"/>
    <property type="evidence" value="ECO:0007669"/>
    <property type="project" value="UniProtKB-KW"/>
</dbReference>
<dbReference type="GO" id="GO:0004456">
    <property type="term" value="F:phosphogluconate dehydratase activity"/>
    <property type="evidence" value="ECO:0007669"/>
    <property type="project" value="UniProtKB-UniRule"/>
</dbReference>
<feature type="domain" description="Dihydroxy-acid/6-phosphogluconate dehydratase N-terminal" evidence="10">
    <location>
        <begin position="66"/>
        <end position="378"/>
    </location>
</feature>
<dbReference type="InterPro" id="IPR004786">
    <property type="entry name" value="6-phosphgluc_deHydtase"/>
</dbReference>
<dbReference type="NCBIfam" id="TIGR01196">
    <property type="entry name" value="edd"/>
    <property type="match status" value="1"/>
</dbReference>
<dbReference type="EMBL" id="PIDR01000747">
    <property type="protein sequence ID" value="PLO66365.1"/>
    <property type="molecule type" value="Genomic_DNA"/>
</dbReference>
<dbReference type="Pfam" id="PF00920">
    <property type="entry name" value="ILVD_EDD_N"/>
    <property type="match status" value="1"/>
</dbReference>
<dbReference type="InterPro" id="IPR020558">
    <property type="entry name" value="DiOHA_6PGluconate_deHydtase_CS"/>
</dbReference>
<accession>A0A2J5PKX5</accession>
<evidence type="ECO:0000256" key="9">
    <source>
        <dbReference type="NCBIfam" id="TIGR01196"/>
    </source>
</evidence>
<dbReference type="InterPro" id="IPR037237">
    <property type="entry name" value="IlvD/EDD_N"/>
</dbReference>
<evidence type="ECO:0000256" key="8">
    <source>
        <dbReference type="ARBA" id="ARBA00023277"/>
    </source>
</evidence>
<keyword evidence="3" id="KW-0479">Metal-binding</keyword>
<keyword evidence="2" id="KW-0004">4Fe-4S</keyword>